<feature type="binding site" evidence="5">
    <location>
        <position position="332"/>
    </location>
    <ligand>
        <name>a divalent metal cation</name>
        <dbReference type="ChEBI" id="CHEBI:60240"/>
        <label>1</label>
    </ligand>
</feature>
<feature type="binding site" evidence="5">
    <location>
        <position position="67"/>
    </location>
    <ligand>
        <name>a divalent metal cation</name>
        <dbReference type="ChEBI" id="CHEBI:60240"/>
        <label>1</label>
    </ligand>
</feature>
<feature type="binding site" evidence="5">
    <location>
        <position position="336"/>
    </location>
    <ligand>
        <name>a divalent metal cation</name>
        <dbReference type="ChEBI" id="CHEBI:60240"/>
        <label>1</label>
    </ligand>
</feature>
<dbReference type="FunFam" id="3.30.70.120:FF:000006">
    <property type="entry name" value="GTP cyclohydrolase 1 type 2 homolog"/>
    <property type="match status" value="1"/>
</dbReference>
<evidence type="ECO:0000256" key="5">
    <source>
        <dbReference type="PIRSR" id="PIRSR602678-1"/>
    </source>
</evidence>
<keyword evidence="7" id="KW-1185">Reference proteome</keyword>
<dbReference type="GO" id="GO:0046872">
    <property type="term" value="F:metal ion binding"/>
    <property type="evidence" value="ECO:0007669"/>
    <property type="project" value="UniProtKB-UniRule"/>
</dbReference>
<evidence type="ECO:0000256" key="2">
    <source>
        <dbReference type="ARBA" id="ARBA00022112"/>
    </source>
</evidence>
<dbReference type="InterPro" id="IPR017221">
    <property type="entry name" value="DUF34/NIF3_bac"/>
</dbReference>
<dbReference type="Gene3D" id="3.40.1390.30">
    <property type="entry name" value="NIF3 (NGG1p interacting factor 3)-like"/>
    <property type="match status" value="1"/>
</dbReference>
<name>A0AAV4LAD0_9BACL</name>
<comment type="similarity">
    <text evidence="1 4">Belongs to the GTP cyclohydrolase I type 2/NIF3 family.</text>
</comment>
<dbReference type="Proteomes" id="UP001057291">
    <property type="component" value="Unassembled WGS sequence"/>
</dbReference>
<evidence type="ECO:0000313" key="6">
    <source>
        <dbReference type="EMBL" id="GIM44738.1"/>
    </source>
</evidence>
<dbReference type="GO" id="GO:0005737">
    <property type="term" value="C:cytoplasm"/>
    <property type="evidence" value="ECO:0007669"/>
    <property type="project" value="TreeGrafter"/>
</dbReference>
<dbReference type="InterPro" id="IPR036069">
    <property type="entry name" value="DUF34/NIF3_sf"/>
</dbReference>
<feature type="binding site" evidence="5">
    <location>
        <position position="68"/>
    </location>
    <ligand>
        <name>a divalent metal cation</name>
        <dbReference type="ChEBI" id="CHEBI:60240"/>
        <label>1</label>
    </ligand>
</feature>
<sequence length="375" mass="41213">MSATVKQIIDIFEQLAPKRLAMEGDKIGLHIGNPQKQVNKILVTLDSSAPEVIDEAVQVGADLVIAHHALIYRKISNIRTDTPYGKGLAKLLAHDIAVYVAHTNLDIAEGGVNDALAAALNLKDVEILERMHNQRLKKLVVFVPVTHQKQVIAAMCQAGAGHIGNYSWCTFNTKGIGTFKPEEGTHPFIGEKGRLEEVEEVRVETIVPEPREHQIIHAMLEAHPYEEVAYDLYPLEIMGREYGIGRIGNLPNAMTLRSFASFVRERLQVPGVRVCGSLNRNVQRVAVLGGSGQDWISTAIARGADVFVTADVTYHMAQDAVTAGLSIVDPGHYGTERVVLEPLANYLRKRFSEENLSIDVVVSQVNTDPFGFVTD</sequence>
<gene>
    <name evidence="6" type="ORF">DNHGIG_02870</name>
</gene>
<evidence type="ECO:0000256" key="1">
    <source>
        <dbReference type="ARBA" id="ARBA00006964"/>
    </source>
</evidence>
<dbReference type="PANTHER" id="PTHR13799">
    <property type="entry name" value="NGG1 INTERACTING FACTOR 3"/>
    <property type="match status" value="1"/>
</dbReference>
<dbReference type="InterPro" id="IPR015867">
    <property type="entry name" value="N-reg_PII/ATP_PRibTrfase_C"/>
</dbReference>
<dbReference type="AlphaFoldDB" id="A0AAV4LAD0"/>
<dbReference type="NCBIfam" id="TIGR00486">
    <property type="entry name" value="YbgI_SA1388"/>
    <property type="match status" value="1"/>
</dbReference>
<dbReference type="InterPro" id="IPR002678">
    <property type="entry name" value="DUF34/NIF3"/>
</dbReference>
<dbReference type="SUPFAM" id="SSF102705">
    <property type="entry name" value="NIF3 (NGG1p interacting factor 3)-like"/>
    <property type="match status" value="1"/>
</dbReference>
<dbReference type="EMBL" id="BOQE01000001">
    <property type="protein sequence ID" value="GIM44738.1"/>
    <property type="molecule type" value="Genomic_DNA"/>
</dbReference>
<comment type="caution">
    <text evidence="6">The sequence shown here is derived from an EMBL/GenBank/DDBJ whole genome shotgun (WGS) entry which is preliminary data.</text>
</comment>
<organism evidence="6 7">
    <name type="scientific">Collibacillus ludicampi</name>
    <dbReference type="NCBI Taxonomy" id="2771369"/>
    <lineage>
        <taxon>Bacteria</taxon>
        <taxon>Bacillati</taxon>
        <taxon>Bacillota</taxon>
        <taxon>Bacilli</taxon>
        <taxon>Bacillales</taxon>
        <taxon>Alicyclobacillaceae</taxon>
        <taxon>Collibacillus</taxon>
    </lineage>
</organism>
<feature type="binding site" evidence="5">
    <location>
        <position position="106"/>
    </location>
    <ligand>
        <name>a divalent metal cation</name>
        <dbReference type="ChEBI" id="CHEBI:60240"/>
        <label>1</label>
    </ligand>
</feature>
<dbReference type="PIRSF" id="PIRSF037489">
    <property type="entry name" value="UCP037489_NIF3_YqfO"/>
    <property type="match status" value="1"/>
</dbReference>
<protein>
    <recommendedName>
        <fullName evidence="2 4">GTP cyclohydrolase 1 type 2 homolog</fullName>
    </recommendedName>
</protein>
<dbReference type="PANTHER" id="PTHR13799:SF14">
    <property type="entry name" value="GTP CYCLOHYDROLASE 1 TYPE 2 HOMOLOG"/>
    <property type="match status" value="1"/>
</dbReference>
<dbReference type="Gene3D" id="3.30.70.120">
    <property type="match status" value="1"/>
</dbReference>
<evidence type="ECO:0000256" key="3">
    <source>
        <dbReference type="ARBA" id="ARBA00022723"/>
    </source>
</evidence>
<accession>A0AAV4LAD0</accession>
<dbReference type="RefSeq" id="WP_282197997.1">
    <property type="nucleotide sequence ID" value="NZ_BOQE01000001.1"/>
</dbReference>
<evidence type="ECO:0000313" key="7">
    <source>
        <dbReference type="Proteomes" id="UP001057291"/>
    </source>
</evidence>
<proteinExistence type="inferred from homology"/>
<evidence type="ECO:0000256" key="4">
    <source>
        <dbReference type="PIRNR" id="PIRNR037489"/>
    </source>
</evidence>
<dbReference type="Pfam" id="PF01784">
    <property type="entry name" value="DUF34_NIF3"/>
    <property type="match status" value="1"/>
</dbReference>
<reference evidence="6" key="1">
    <citation type="journal article" date="2023" name="Int. J. Syst. Evol. Microbiol.">
        <title>Collibacillus ludicampi gen. nov., sp. nov., a new soil bacterium of the family Alicyclobacillaceae.</title>
        <authorList>
            <person name="Jojima T."/>
            <person name="Ioku Y."/>
            <person name="Fukuta Y."/>
            <person name="Shirasaka N."/>
            <person name="Matsumura Y."/>
            <person name="Mori M."/>
        </authorList>
    </citation>
    <scope>NUCLEOTIDE SEQUENCE</scope>
    <source>
        <strain evidence="6">TP075</strain>
    </source>
</reference>
<dbReference type="FunFam" id="3.40.1390.30:FF:000001">
    <property type="entry name" value="GTP cyclohydrolase 1 type 2"/>
    <property type="match status" value="1"/>
</dbReference>
<keyword evidence="3 4" id="KW-0479">Metal-binding</keyword>